<feature type="region of interest" description="Disordered" evidence="1">
    <location>
        <begin position="1"/>
        <end position="28"/>
    </location>
</feature>
<dbReference type="Gene3D" id="2.60.120.620">
    <property type="entry name" value="q2cbj1_9rhob like domain"/>
    <property type="match status" value="1"/>
</dbReference>
<dbReference type="PROSITE" id="PS51560">
    <property type="entry name" value="SAM_MT_NNT1"/>
    <property type="match status" value="1"/>
</dbReference>
<dbReference type="InterPro" id="IPR008775">
    <property type="entry name" value="Phytyl_CoA_dOase-like"/>
</dbReference>
<dbReference type="InterPro" id="IPR025784">
    <property type="entry name" value="EFM7"/>
</dbReference>
<keyword evidence="3" id="KW-1185">Reference proteome</keyword>
<organism evidence="2 3">
    <name type="scientific">Sarocladium strictum</name>
    <name type="common">Black bundle disease fungus</name>
    <name type="synonym">Acremonium strictum</name>
    <dbReference type="NCBI Taxonomy" id="5046"/>
    <lineage>
        <taxon>Eukaryota</taxon>
        <taxon>Fungi</taxon>
        <taxon>Dikarya</taxon>
        <taxon>Ascomycota</taxon>
        <taxon>Pezizomycotina</taxon>
        <taxon>Sordariomycetes</taxon>
        <taxon>Hypocreomycetidae</taxon>
        <taxon>Hypocreales</taxon>
        <taxon>Sarocladiaceae</taxon>
        <taxon>Sarocladium</taxon>
    </lineage>
</organism>
<dbReference type="GO" id="GO:0008757">
    <property type="term" value="F:S-adenosylmethionine-dependent methyltransferase activity"/>
    <property type="evidence" value="ECO:0007669"/>
    <property type="project" value="UniProtKB-ARBA"/>
</dbReference>
<dbReference type="PANTHER" id="PTHR40470:SF1">
    <property type="entry name" value="PHYTANOYL-COA DIOXYGENASE FAMILY PROTEIN (AFU_ORTHOLOGUE AFUA_2G15850)"/>
    <property type="match status" value="1"/>
</dbReference>
<evidence type="ECO:0000313" key="3">
    <source>
        <dbReference type="Proteomes" id="UP001175261"/>
    </source>
</evidence>
<protein>
    <recommendedName>
        <fullName evidence="4">Protein N-terminal and lysine N-methyltransferase EFM7</fullName>
    </recommendedName>
</protein>
<gene>
    <name evidence="2" type="ORF">NLU13_9837</name>
</gene>
<dbReference type="Pfam" id="PF10294">
    <property type="entry name" value="Methyltransf_16"/>
    <property type="match status" value="1"/>
</dbReference>
<evidence type="ECO:0000313" key="2">
    <source>
        <dbReference type="EMBL" id="KAK0382741.1"/>
    </source>
</evidence>
<evidence type="ECO:0000256" key="1">
    <source>
        <dbReference type="SAM" id="MobiDB-lite"/>
    </source>
</evidence>
<evidence type="ECO:0008006" key="4">
    <source>
        <dbReference type="Google" id="ProtNLM"/>
    </source>
</evidence>
<dbReference type="SUPFAM" id="SSF53335">
    <property type="entry name" value="S-adenosyl-L-methionine-dependent methyltransferases"/>
    <property type="match status" value="1"/>
</dbReference>
<dbReference type="InterPro" id="IPR029063">
    <property type="entry name" value="SAM-dependent_MTases_sf"/>
</dbReference>
<dbReference type="SUPFAM" id="SSF51197">
    <property type="entry name" value="Clavaminate synthase-like"/>
    <property type="match status" value="1"/>
</dbReference>
<dbReference type="PANTHER" id="PTHR40470">
    <property type="entry name" value="PHYTANOYL-COA DIOXYGENASE FAMILY PROTEIN (AFU_ORTHOLOGUE AFUA_2G15850)"/>
    <property type="match status" value="1"/>
</dbReference>
<dbReference type="Gene3D" id="3.40.50.150">
    <property type="entry name" value="Vaccinia Virus protein VP39"/>
    <property type="match status" value="1"/>
</dbReference>
<dbReference type="AlphaFoldDB" id="A0AA39L372"/>
<proteinExistence type="predicted"/>
<dbReference type="InterPro" id="IPR019410">
    <property type="entry name" value="Methyltransf_16"/>
</dbReference>
<name>A0AA39L372_SARSR</name>
<comment type="caution">
    <text evidence="2">The sequence shown here is derived from an EMBL/GenBank/DDBJ whole genome shotgun (WGS) entry which is preliminary data.</text>
</comment>
<dbReference type="Pfam" id="PF05721">
    <property type="entry name" value="PhyH"/>
    <property type="match status" value="1"/>
</dbReference>
<dbReference type="EMBL" id="JAPDFR010000010">
    <property type="protein sequence ID" value="KAK0382741.1"/>
    <property type="molecule type" value="Genomic_DNA"/>
</dbReference>
<dbReference type="Proteomes" id="UP001175261">
    <property type="component" value="Unassembled WGS sequence"/>
</dbReference>
<sequence length="532" mass="59711">MADDHDDEYGTAGLMDDPEGYYPPTPPPTQTVFTMKSGHSLTLNLVGSSPTEAHHLWNGAKIISDYFEASPRRVKDKTVLELGAASGLPSLVAGLLGAKKVVMSDYPDVEIVQNMQKNIDLCDEGAPADLRGRIGGGAVDAAGFVWGADVRPILARLPPAHDRFDVLILADLLFRHSEHGALVKTISEAMAEEGVAFVFFTSYRPWMREKDMKFFDVAREAGLLVEKVEEVRLEKPMFEGDPGDLEVQKTANRYTFKNNDYDGEGLREKLDRDGFVKIRASLRSAYIIRLQAITEAVEQRARQGQWPHVRTIGKQFPPWDPADAVDRGVWGVQHLLKPTCPFSEEYADLYFSEGLLRHARALMSCTDDDLVMELFNMLIRPERDFELRWHRDDIPPEATAEEELERLNQPSWHVQYNLSLYHDTSLIVVPGSHKRARTAVERAAGPYDELPDQVRVQMDVGDIVFYNNNILHRGAYDSTKERTTLHGSVGHVNGSKHRARNVLQHGVGDWGMRDRLIKLGSESGDVGYSLHG</sequence>
<reference evidence="2" key="1">
    <citation type="submission" date="2022-10" db="EMBL/GenBank/DDBJ databases">
        <title>Determination and structural analysis of whole genome sequence of Sarocladium strictum F4-1.</title>
        <authorList>
            <person name="Hu L."/>
            <person name="Jiang Y."/>
        </authorList>
    </citation>
    <scope>NUCLEOTIDE SEQUENCE</scope>
    <source>
        <strain evidence="2">F4-1</strain>
    </source>
</reference>
<accession>A0AA39L372</accession>